<evidence type="ECO:0000256" key="1">
    <source>
        <dbReference type="SAM" id="Phobius"/>
    </source>
</evidence>
<name>A0ABP8J857_9BACT</name>
<proteinExistence type="predicted"/>
<evidence type="ECO:0000313" key="3">
    <source>
        <dbReference type="Proteomes" id="UP001500454"/>
    </source>
</evidence>
<gene>
    <name evidence="2" type="ORF">GCM10023186_31580</name>
</gene>
<dbReference type="Proteomes" id="UP001500454">
    <property type="component" value="Unassembled WGS sequence"/>
</dbReference>
<protein>
    <submittedName>
        <fullName evidence="2">Uncharacterized protein</fullName>
    </submittedName>
</protein>
<organism evidence="2 3">
    <name type="scientific">Hymenobacter koreensis</name>
    <dbReference type="NCBI Taxonomy" id="1084523"/>
    <lineage>
        <taxon>Bacteria</taxon>
        <taxon>Pseudomonadati</taxon>
        <taxon>Bacteroidota</taxon>
        <taxon>Cytophagia</taxon>
        <taxon>Cytophagales</taxon>
        <taxon>Hymenobacteraceae</taxon>
        <taxon>Hymenobacter</taxon>
    </lineage>
</organism>
<keyword evidence="1" id="KW-1133">Transmembrane helix</keyword>
<feature type="transmembrane region" description="Helical" evidence="1">
    <location>
        <begin position="73"/>
        <end position="92"/>
    </location>
</feature>
<dbReference type="EMBL" id="BAABHA010000010">
    <property type="protein sequence ID" value="GAA4386678.1"/>
    <property type="molecule type" value="Genomic_DNA"/>
</dbReference>
<keyword evidence="1" id="KW-0812">Transmembrane</keyword>
<keyword evidence="1" id="KW-0472">Membrane</keyword>
<comment type="caution">
    <text evidence="2">The sequence shown here is derived from an EMBL/GenBank/DDBJ whole genome shotgun (WGS) entry which is preliminary data.</text>
</comment>
<reference evidence="3" key="1">
    <citation type="journal article" date="2019" name="Int. J. Syst. Evol. Microbiol.">
        <title>The Global Catalogue of Microorganisms (GCM) 10K type strain sequencing project: providing services to taxonomists for standard genome sequencing and annotation.</title>
        <authorList>
            <consortium name="The Broad Institute Genomics Platform"/>
            <consortium name="The Broad Institute Genome Sequencing Center for Infectious Disease"/>
            <person name="Wu L."/>
            <person name="Ma J."/>
        </authorList>
    </citation>
    <scope>NUCLEOTIDE SEQUENCE [LARGE SCALE GENOMIC DNA]</scope>
    <source>
        <strain evidence="3">JCM 17924</strain>
    </source>
</reference>
<sequence>MRSQKLPACVSGLIPTRDGQTAFFAGRLAPHSYFTMNQKRTFGSLLTLLGIAALIYGALGLLGKVGLSQINSLVPIGLGLIFFFAGISLVRATGDRA</sequence>
<keyword evidence="3" id="KW-1185">Reference proteome</keyword>
<accession>A0ABP8J857</accession>
<evidence type="ECO:0000313" key="2">
    <source>
        <dbReference type="EMBL" id="GAA4386678.1"/>
    </source>
</evidence>
<feature type="transmembrane region" description="Helical" evidence="1">
    <location>
        <begin position="42"/>
        <end position="61"/>
    </location>
</feature>